<dbReference type="AlphaFoldDB" id="A0A3M7PJW8"/>
<name>A0A3M7PJW8_BRAPC</name>
<proteinExistence type="predicted"/>
<keyword evidence="2" id="KW-1185">Reference proteome</keyword>
<reference evidence="1 2" key="1">
    <citation type="journal article" date="2018" name="Sci. Rep.">
        <title>Genomic signatures of local adaptation to the degree of environmental predictability in rotifers.</title>
        <authorList>
            <person name="Franch-Gras L."/>
            <person name="Hahn C."/>
            <person name="Garcia-Roger E.M."/>
            <person name="Carmona M.J."/>
            <person name="Serra M."/>
            <person name="Gomez A."/>
        </authorList>
    </citation>
    <scope>NUCLEOTIDE SEQUENCE [LARGE SCALE GENOMIC DNA]</scope>
    <source>
        <strain evidence="1">HYR1</strain>
    </source>
</reference>
<evidence type="ECO:0000313" key="2">
    <source>
        <dbReference type="Proteomes" id="UP000276133"/>
    </source>
</evidence>
<protein>
    <submittedName>
        <fullName evidence="1">Uncharacterized protein</fullName>
    </submittedName>
</protein>
<accession>A0A3M7PJW8</accession>
<dbReference type="EMBL" id="REGN01010255">
    <property type="protein sequence ID" value="RMZ99362.1"/>
    <property type="molecule type" value="Genomic_DNA"/>
</dbReference>
<sequence length="128" mass="14866">MCHAVLVYGFTAPEHTRIDLENVEGIEEFAGSIRKDYGFDLIYGLQIDLKYYNKISFKHVDILADSLGQKADYYLAICGSYDFCSDDNEDLVFEEPTIKKASEALEEFKVDMEKNNPELFEKFKYYLN</sequence>
<organism evidence="1 2">
    <name type="scientific">Brachionus plicatilis</name>
    <name type="common">Marine rotifer</name>
    <name type="synonym">Brachionus muelleri</name>
    <dbReference type="NCBI Taxonomy" id="10195"/>
    <lineage>
        <taxon>Eukaryota</taxon>
        <taxon>Metazoa</taxon>
        <taxon>Spiralia</taxon>
        <taxon>Gnathifera</taxon>
        <taxon>Rotifera</taxon>
        <taxon>Eurotatoria</taxon>
        <taxon>Monogononta</taxon>
        <taxon>Pseudotrocha</taxon>
        <taxon>Ploima</taxon>
        <taxon>Brachionidae</taxon>
        <taxon>Brachionus</taxon>
    </lineage>
</organism>
<dbReference type="Proteomes" id="UP000276133">
    <property type="component" value="Unassembled WGS sequence"/>
</dbReference>
<dbReference type="OrthoDB" id="10447403at2759"/>
<comment type="caution">
    <text evidence="1">The sequence shown here is derived from an EMBL/GenBank/DDBJ whole genome shotgun (WGS) entry which is preliminary data.</text>
</comment>
<gene>
    <name evidence="1" type="ORF">BpHYR1_024831</name>
</gene>
<evidence type="ECO:0000313" key="1">
    <source>
        <dbReference type="EMBL" id="RMZ99362.1"/>
    </source>
</evidence>